<proteinExistence type="predicted"/>
<evidence type="ECO:0000259" key="1">
    <source>
        <dbReference type="Pfam" id="PF01370"/>
    </source>
</evidence>
<reference evidence="2 3" key="1">
    <citation type="journal article" date="2019" name="Int. J. Syst. Evol. Microbiol.">
        <title>The Global Catalogue of Microorganisms (GCM) 10K type strain sequencing project: providing services to taxonomists for standard genome sequencing and annotation.</title>
        <authorList>
            <consortium name="The Broad Institute Genomics Platform"/>
            <consortium name="The Broad Institute Genome Sequencing Center for Infectious Disease"/>
            <person name="Wu L."/>
            <person name="Ma J."/>
        </authorList>
    </citation>
    <scope>NUCLEOTIDE SEQUENCE [LARGE SCALE GENOMIC DNA]</scope>
    <source>
        <strain evidence="2 3">JCM 15589</strain>
    </source>
</reference>
<accession>A0ABN2IRP0</accession>
<keyword evidence="3" id="KW-1185">Reference proteome</keyword>
<feature type="domain" description="NAD-dependent epimerase/dehydratase" evidence="1">
    <location>
        <begin position="24"/>
        <end position="138"/>
    </location>
</feature>
<gene>
    <name evidence="2" type="ORF">GCM10009809_03440</name>
</gene>
<dbReference type="InterPro" id="IPR001509">
    <property type="entry name" value="Epimerase_deHydtase"/>
</dbReference>
<evidence type="ECO:0000313" key="2">
    <source>
        <dbReference type="EMBL" id="GAA1710411.1"/>
    </source>
</evidence>
<dbReference type="InterPro" id="IPR036291">
    <property type="entry name" value="NAD(P)-bd_dom_sf"/>
</dbReference>
<dbReference type="Pfam" id="PF01370">
    <property type="entry name" value="Epimerase"/>
    <property type="match status" value="1"/>
</dbReference>
<comment type="caution">
    <text evidence="2">The sequence shown here is derived from an EMBL/GenBank/DDBJ whole genome shotgun (WGS) entry which is preliminary data.</text>
</comment>
<dbReference type="SUPFAM" id="SSF51735">
    <property type="entry name" value="NAD(P)-binding Rossmann-fold domains"/>
    <property type="match status" value="1"/>
</dbReference>
<sequence length="264" mass="29180">MRTALIGHTGFVGSNLAASHLFDDLYNTSNIEQISGQEYDLVVSAAARADSHRINSDGAADRAEIDAYVDRLSTVRAGKLVLVSTVCVYPGDTSPDESTPLSEDGLTPYGANRLHLERRLGDLFDLLPLRLPQLYGRGIKKGIVYDLMNDYRVEHIRPEGRFQYYDLRRLWADAQVALDHGLGALNVSTPALTSEAIAREVFGRDIRGQLKDVPENPMSRMYTRDMRTEHASLYGGPDGYLMTADEELDAVRSFVTDVRSGAVA</sequence>
<dbReference type="Gene3D" id="3.40.50.720">
    <property type="entry name" value="NAD(P)-binding Rossmann-like Domain"/>
    <property type="match status" value="1"/>
</dbReference>
<dbReference type="RefSeq" id="WP_344245018.1">
    <property type="nucleotide sequence ID" value="NZ_BAAAPM010000002.1"/>
</dbReference>
<protein>
    <recommendedName>
        <fullName evidence="1">NAD-dependent epimerase/dehydratase domain-containing protein</fullName>
    </recommendedName>
</protein>
<name>A0ABN2IRP0_9MICO</name>
<dbReference type="Proteomes" id="UP001501138">
    <property type="component" value="Unassembled WGS sequence"/>
</dbReference>
<dbReference type="EMBL" id="BAAAPM010000002">
    <property type="protein sequence ID" value="GAA1710411.1"/>
    <property type="molecule type" value="Genomic_DNA"/>
</dbReference>
<organism evidence="2 3">
    <name type="scientific">Isoptericola hypogeus</name>
    <dbReference type="NCBI Taxonomy" id="300179"/>
    <lineage>
        <taxon>Bacteria</taxon>
        <taxon>Bacillati</taxon>
        <taxon>Actinomycetota</taxon>
        <taxon>Actinomycetes</taxon>
        <taxon>Micrococcales</taxon>
        <taxon>Promicromonosporaceae</taxon>
        <taxon>Isoptericola</taxon>
    </lineage>
</organism>
<evidence type="ECO:0000313" key="3">
    <source>
        <dbReference type="Proteomes" id="UP001501138"/>
    </source>
</evidence>